<protein>
    <submittedName>
        <fullName evidence="1">Uncharacterized protein</fullName>
    </submittedName>
</protein>
<gene>
    <name evidence="1" type="ORF">OIDMADRAFT_17904</name>
</gene>
<sequence>MATMVLISLLQEFAGYIKSLWHTDVKSLLSPPSLHNAYGFNSLLSSIALRIVSLSLALQ</sequence>
<reference evidence="1 2" key="1">
    <citation type="submission" date="2014-04" db="EMBL/GenBank/DDBJ databases">
        <authorList>
            <consortium name="DOE Joint Genome Institute"/>
            <person name="Kuo A."/>
            <person name="Martino E."/>
            <person name="Perotto S."/>
            <person name="Kohler A."/>
            <person name="Nagy L.G."/>
            <person name="Floudas D."/>
            <person name="Copeland A."/>
            <person name="Barry K.W."/>
            <person name="Cichocki N."/>
            <person name="Veneault-Fourrey C."/>
            <person name="LaButti K."/>
            <person name="Lindquist E.A."/>
            <person name="Lipzen A."/>
            <person name="Lundell T."/>
            <person name="Morin E."/>
            <person name="Murat C."/>
            <person name="Sun H."/>
            <person name="Tunlid A."/>
            <person name="Henrissat B."/>
            <person name="Grigoriev I.V."/>
            <person name="Hibbett D.S."/>
            <person name="Martin F."/>
            <person name="Nordberg H.P."/>
            <person name="Cantor M.N."/>
            <person name="Hua S.X."/>
        </authorList>
    </citation>
    <scope>NUCLEOTIDE SEQUENCE [LARGE SCALE GENOMIC DNA]</scope>
    <source>
        <strain evidence="1 2">Zn</strain>
    </source>
</reference>
<dbReference type="Proteomes" id="UP000054321">
    <property type="component" value="Unassembled WGS sequence"/>
</dbReference>
<keyword evidence="2" id="KW-1185">Reference proteome</keyword>
<reference evidence="2" key="2">
    <citation type="submission" date="2015-01" db="EMBL/GenBank/DDBJ databases">
        <title>Evolutionary Origins and Diversification of the Mycorrhizal Mutualists.</title>
        <authorList>
            <consortium name="DOE Joint Genome Institute"/>
            <consortium name="Mycorrhizal Genomics Consortium"/>
            <person name="Kohler A."/>
            <person name="Kuo A."/>
            <person name="Nagy L.G."/>
            <person name="Floudas D."/>
            <person name="Copeland A."/>
            <person name="Barry K.W."/>
            <person name="Cichocki N."/>
            <person name="Veneault-Fourrey C."/>
            <person name="LaButti K."/>
            <person name="Lindquist E.A."/>
            <person name="Lipzen A."/>
            <person name="Lundell T."/>
            <person name="Morin E."/>
            <person name="Murat C."/>
            <person name="Riley R."/>
            <person name="Ohm R."/>
            <person name="Sun H."/>
            <person name="Tunlid A."/>
            <person name="Henrissat B."/>
            <person name="Grigoriev I.V."/>
            <person name="Hibbett D.S."/>
            <person name="Martin F."/>
        </authorList>
    </citation>
    <scope>NUCLEOTIDE SEQUENCE [LARGE SCALE GENOMIC DNA]</scope>
    <source>
        <strain evidence="2">Zn</strain>
    </source>
</reference>
<dbReference type="InParanoid" id="A0A0C3H592"/>
<evidence type="ECO:0000313" key="1">
    <source>
        <dbReference type="EMBL" id="KIN03356.1"/>
    </source>
</evidence>
<evidence type="ECO:0000313" key="2">
    <source>
        <dbReference type="Proteomes" id="UP000054321"/>
    </source>
</evidence>
<organism evidence="1 2">
    <name type="scientific">Oidiodendron maius (strain Zn)</name>
    <dbReference type="NCBI Taxonomy" id="913774"/>
    <lineage>
        <taxon>Eukaryota</taxon>
        <taxon>Fungi</taxon>
        <taxon>Dikarya</taxon>
        <taxon>Ascomycota</taxon>
        <taxon>Pezizomycotina</taxon>
        <taxon>Leotiomycetes</taxon>
        <taxon>Leotiomycetes incertae sedis</taxon>
        <taxon>Myxotrichaceae</taxon>
        <taxon>Oidiodendron</taxon>
    </lineage>
</organism>
<dbReference type="AlphaFoldDB" id="A0A0C3H592"/>
<name>A0A0C3H592_OIDMZ</name>
<proteinExistence type="predicted"/>
<accession>A0A0C3H592</accession>
<dbReference type="HOGENOM" id="CLU_2961401_0_0_1"/>
<dbReference type="EMBL" id="KN832873">
    <property type="protein sequence ID" value="KIN03356.1"/>
    <property type="molecule type" value="Genomic_DNA"/>
</dbReference>